<proteinExistence type="inferred from homology"/>
<dbReference type="InterPro" id="IPR029510">
    <property type="entry name" value="Ald_DH_CS_GLU"/>
</dbReference>
<reference evidence="6 7" key="1">
    <citation type="submission" date="2017-09" db="EMBL/GenBank/DDBJ databases">
        <authorList>
            <person name="Ehlers B."/>
            <person name="Leendertz F.H."/>
        </authorList>
    </citation>
    <scope>NUCLEOTIDE SEQUENCE [LARGE SCALE GENOMIC DNA]</scope>
    <source>
        <strain evidence="6 7">DSM 46844</strain>
    </source>
</reference>
<dbReference type="Proteomes" id="UP000219514">
    <property type="component" value="Unassembled WGS sequence"/>
</dbReference>
<evidence type="ECO:0000259" key="5">
    <source>
        <dbReference type="Pfam" id="PF00171"/>
    </source>
</evidence>
<dbReference type="InterPro" id="IPR016162">
    <property type="entry name" value="Ald_DH_N"/>
</dbReference>
<dbReference type="InterPro" id="IPR016161">
    <property type="entry name" value="Ald_DH/histidinol_DH"/>
</dbReference>
<evidence type="ECO:0000313" key="6">
    <source>
        <dbReference type="EMBL" id="SNX94773.1"/>
    </source>
</evidence>
<feature type="domain" description="Aldehyde dehydrogenase" evidence="5">
    <location>
        <begin position="14"/>
        <end position="477"/>
    </location>
</feature>
<evidence type="ECO:0000256" key="4">
    <source>
        <dbReference type="RuleBase" id="RU003345"/>
    </source>
</evidence>
<dbReference type="InterPro" id="IPR015590">
    <property type="entry name" value="Aldehyde_DH_dom"/>
</dbReference>
<dbReference type="FunFam" id="3.40.309.10:FF:000012">
    <property type="entry name" value="Betaine aldehyde dehydrogenase"/>
    <property type="match status" value="1"/>
</dbReference>
<evidence type="ECO:0000256" key="2">
    <source>
        <dbReference type="ARBA" id="ARBA00023002"/>
    </source>
</evidence>
<evidence type="ECO:0000313" key="7">
    <source>
        <dbReference type="Proteomes" id="UP000219514"/>
    </source>
</evidence>
<keyword evidence="7" id="KW-1185">Reference proteome</keyword>
<evidence type="ECO:0000256" key="1">
    <source>
        <dbReference type="ARBA" id="ARBA00009986"/>
    </source>
</evidence>
<evidence type="ECO:0000256" key="3">
    <source>
        <dbReference type="PROSITE-ProRule" id="PRU10007"/>
    </source>
</evidence>
<dbReference type="Pfam" id="PF00171">
    <property type="entry name" value="Aldedh"/>
    <property type="match status" value="1"/>
</dbReference>
<name>A0A285E7E7_9ACTN</name>
<dbReference type="CDD" id="cd07139">
    <property type="entry name" value="ALDH_AldA-Rv0768"/>
    <property type="match status" value="1"/>
</dbReference>
<accession>A0A285E7E7</accession>
<organism evidence="6 7">
    <name type="scientific">Geodermatophilus sabuli</name>
    <dbReference type="NCBI Taxonomy" id="1564158"/>
    <lineage>
        <taxon>Bacteria</taxon>
        <taxon>Bacillati</taxon>
        <taxon>Actinomycetota</taxon>
        <taxon>Actinomycetes</taxon>
        <taxon>Geodermatophilales</taxon>
        <taxon>Geodermatophilaceae</taxon>
        <taxon>Geodermatophilus</taxon>
    </lineage>
</organism>
<comment type="similarity">
    <text evidence="1 4">Belongs to the aldehyde dehydrogenase family.</text>
</comment>
<dbReference type="Gene3D" id="3.40.605.10">
    <property type="entry name" value="Aldehyde Dehydrogenase, Chain A, domain 1"/>
    <property type="match status" value="1"/>
</dbReference>
<dbReference type="RefSeq" id="WP_097204178.1">
    <property type="nucleotide sequence ID" value="NZ_JACHXB010000001.1"/>
</dbReference>
<dbReference type="FunFam" id="3.40.605.10:FF:000007">
    <property type="entry name" value="NAD/NADP-dependent betaine aldehyde dehydrogenase"/>
    <property type="match status" value="1"/>
</dbReference>
<dbReference type="PROSITE" id="PS00687">
    <property type="entry name" value="ALDEHYDE_DEHYDR_GLU"/>
    <property type="match status" value="1"/>
</dbReference>
<dbReference type="AlphaFoldDB" id="A0A285E7E7"/>
<dbReference type="PANTHER" id="PTHR42804:SF1">
    <property type="entry name" value="ALDEHYDE DEHYDROGENASE-RELATED"/>
    <property type="match status" value="1"/>
</dbReference>
<sequence>MTMDYTQLYIDGGWTDPSSATIPVHAAATEELIGSVPRATEHDVDDAVAAARRAFDAPDGWPTWEPAQRREALERFAAALEKRAEETARRVSLQNGMPIWLAQHFEGGFPALLLRFYGGMVADTPQEETRPGVLGPAGSRVIREPIGVVAAIVPWNVPQGITFLKLAPALAAGNTVVLKPAPETVLDAQLMAEAAIEAELPPGVLNVLPAGREVGGHLVAHRDVDKVSFTGSTSAGRTIAETCGRLLRPVTLELGGKSAAIVLDDADLSSTIESFFATTLLNNGQICWLSTRVLAPRGRYAEVVDVVSGLAGSLTIGDPLEASTQVGPLVSACQRDRVESYIAKGSAEGARLTVGGRRPPGLDRGWYVQPTVFADVDNDHTIAREEVFGPVLSVIPYSDEDEAVRIANASDYGLAGSVWTTDPERGERVARRVRTGTVGINAYVNQPNAPFGGVKASGMGRKMGPEGLAGYQQVKTVYLAQPATA</sequence>
<dbReference type="EMBL" id="OBDO01000001">
    <property type="protein sequence ID" value="SNX94773.1"/>
    <property type="molecule type" value="Genomic_DNA"/>
</dbReference>
<dbReference type="SUPFAM" id="SSF53720">
    <property type="entry name" value="ALDH-like"/>
    <property type="match status" value="1"/>
</dbReference>
<protein>
    <submittedName>
        <fullName evidence="6">Acyl-CoA reductase</fullName>
    </submittedName>
</protein>
<keyword evidence="2 4" id="KW-0560">Oxidoreductase</keyword>
<dbReference type="InterPro" id="IPR016163">
    <property type="entry name" value="Ald_DH_C"/>
</dbReference>
<dbReference type="GO" id="GO:0016620">
    <property type="term" value="F:oxidoreductase activity, acting on the aldehyde or oxo group of donors, NAD or NADP as acceptor"/>
    <property type="evidence" value="ECO:0007669"/>
    <property type="project" value="InterPro"/>
</dbReference>
<gene>
    <name evidence="6" type="ORF">SAMN06893097_101570</name>
</gene>
<dbReference type="Gene3D" id="3.40.309.10">
    <property type="entry name" value="Aldehyde Dehydrogenase, Chain A, domain 2"/>
    <property type="match status" value="1"/>
</dbReference>
<dbReference type="PANTHER" id="PTHR42804">
    <property type="entry name" value="ALDEHYDE DEHYDROGENASE"/>
    <property type="match status" value="1"/>
</dbReference>
<dbReference type="OrthoDB" id="6882680at2"/>
<feature type="active site" evidence="3">
    <location>
        <position position="253"/>
    </location>
</feature>